<evidence type="ECO:0000313" key="4">
    <source>
        <dbReference type="Proteomes" id="UP000326169"/>
    </source>
</evidence>
<gene>
    <name evidence="3" type="ORF">NIES46_41860</name>
</gene>
<evidence type="ECO:0000256" key="1">
    <source>
        <dbReference type="ARBA" id="ARBA00008791"/>
    </source>
</evidence>
<protein>
    <recommendedName>
        <fullName evidence="2">UspA domain-containing protein</fullName>
    </recommendedName>
</protein>
<dbReference type="RefSeq" id="WP_014274288.1">
    <property type="nucleotide sequence ID" value="NZ_BIMW01000172.1"/>
</dbReference>
<comment type="similarity">
    <text evidence="1">Belongs to the universal stress protein A family.</text>
</comment>
<dbReference type="Gene3D" id="3.40.50.620">
    <property type="entry name" value="HUPs"/>
    <property type="match status" value="1"/>
</dbReference>
<dbReference type="PANTHER" id="PTHR46268:SF6">
    <property type="entry name" value="UNIVERSAL STRESS PROTEIN UP12"/>
    <property type="match status" value="1"/>
</dbReference>
<dbReference type="Proteomes" id="UP000326169">
    <property type="component" value="Unassembled WGS sequence"/>
</dbReference>
<dbReference type="PRINTS" id="PR01438">
    <property type="entry name" value="UNVRSLSTRESS"/>
</dbReference>
<proteinExistence type="inferred from homology"/>
<dbReference type="GeneID" id="301684955"/>
<dbReference type="InterPro" id="IPR014729">
    <property type="entry name" value="Rossmann-like_a/b/a_fold"/>
</dbReference>
<evidence type="ECO:0000259" key="2">
    <source>
        <dbReference type="Pfam" id="PF00582"/>
    </source>
</evidence>
<dbReference type="InterPro" id="IPR006016">
    <property type="entry name" value="UspA"/>
</dbReference>
<name>A0A5M3TF08_LIMPL</name>
<comment type="caution">
    <text evidence="3">The sequence shown here is derived from an EMBL/GenBank/DDBJ whole genome shotgun (WGS) entry which is preliminary data.</text>
</comment>
<dbReference type="Pfam" id="PF00582">
    <property type="entry name" value="Usp"/>
    <property type="match status" value="1"/>
</dbReference>
<feature type="domain" description="UspA" evidence="2">
    <location>
        <begin position="9"/>
        <end position="140"/>
    </location>
</feature>
<dbReference type="SUPFAM" id="SSF52402">
    <property type="entry name" value="Adenine nucleotide alpha hydrolases-like"/>
    <property type="match status" value="1"/>
</dbReference>
<dbReference type="EMBL" id="BIMW01000172">
    <property type="protein sequence ID" value="GCE96119.1"/>
    <property type="molecule type" value="Genomic_DNA"/>
</dbReference>
<organism evidence="3 4">
    <name type="scientific">Limnospira platensis NIES-46</name>
    <dbReference type="NCBI Taxonomy" id="1236695"/>
    <lineage>
        <taxon>Bacteria</taxon>
        <taxon>Bacillati</taxon>
        <taxon>Cyanobacteriota</taxon>
        <taxon>Cyanophyceae</taxon>
        <taxon>Oscillatoriophycideae</taxon>
        <taxon>Oscillatoriales</taxon>
        <taxon>Sirenicapillariaceae</taxon>
        <taxon>Limnospira</taxon>
    </lineage>
</organism>
<dbReference type="CDD" id="cd00293">
    <property type="entry name" value="USP-like"/>
    <property type="match status" value="1"/>
</dbReference>
<accession>A0A5M3TF08</accession>
<dbReference type="InterPro" id="IPR006015">
    <property type="entry name" value="Universal_stress_UspA"/>
</dbReference>
<sequence length="143" mass="15796">MSWFNKNAVLVPIDFSELSFAALSPAREFVPHISQLHIIHILHELHPAEPGSMWESVSPESRQKHAEEALKAELIKRGFDGATVTVLIGTPSHEIVDYAKAQNIELIVMPTHGYTGVKRVLMGSVAEQVARLAECAVLLLHQT</sequence>
<reference evidence="3 4" key="1">
    <citation type="journal article" date="2019" name="J Genomics">
        <title>The Draft Genome of a Hydrogen-producing Cyanobacterium, Arthrospira platensis NIES-46.</title>
        <authorList>
            <person name="Suzuki S."/>
            <person name="Yamaguchi H."/>
            <person name="Kawachi M."/>
        </authorList>
    </citation>
    <scope>NUCLEOTIDE SEQUENCE [LARGE SCALE GENOMIC DNA]</scope>
    <source>
        <strain evidence="3 4">NIES-46</strain>
    </source>
</reference>
<dbReference type="PANTHER" id="PTHR46268">
    <property type="entry name" value="STRESS RESPONSE PROTEIN NHAX"/>
    <property type="match status" value="1"/>
</dbReference>
<keyword evidence="4" id="KW-1185">Reference proteome</keyword>
<evidence type="ECO:0000313" key="3">
    <source>
        <dbReference type="EMBL" id="GCE96119.1"/>
    </source>
</evidence>